<gene>
    <name evidence="1" type="ORF">PSS4_v1_210024</name>
</gene>
<protein>
    <submittedName>
        <fullName evidence="1">Uncharacterized protein</fullName>
    </submittedName>
</protein>
<dbReference type="AlphaFoldDB" id="A0A0S4U454"/>
<reference evidence="1" key="1">
    <citation type="submission" date="2015-10" db="EMBL/GenBank/DDBJ databases">
        <authorList>
            <person name="Gilbert D.G."/>
        </authorList>
    </citation>
    <scope>NUCLEOTIDE SEQUENCE</scope>
    <source>
        <strain evidence="1">Phyl III-seqv23</strain>
    </source>
</reference>
<proteinExistence type="predicted"/>
<organism evidence="1">
    <name type="scientific">Ralstonia solanacearum</name>
    <name type="common">Pseudomonas solanacearum</name>
    <dbReference type="NCBI Taxonomy" id="305"/>
    <lineage>
        <taxon>Bacteria</taxon>
        <taxon>Pseudomonadati</taxon>
        <taxon>Pseudomonadota</taxon>
        <taxon>Betaproteobacteria</taxon>
        <taxon>Burkholderiales</taxon>
        <taxon>Burkholderiaceae</taxon>
        <taxon>Ralstonia</taxon>
        <taxon>Ralstonia solanacearum species complex</taxon>
    </lineage>
</organism>
<name>A0A0S4U454_RALSL</name>
<sequence length="96" mass="10561">MTTIQISAVDAERLLPLKNEVHTFIRSLGWMGADVTREKALVAFKASVRVELSDEAAMFDHHLVVAMDGLRTFVETDQQALATLFPQFAGKPATTS</sequence>
<evidence type="ECO:0000313" key="1">
    <source>
        <dbReference type="EMBL" id="CUV16983.1"/>
    </source>
</evidence>
<dbReference type="EMBL" id="LN899821">
    <property type="protein sequence ID" value="CUV16983.1"/>
    <property type="molecule type" value="Genomic_DNA"/>
</dbReference>
<accession>A0A0S4U454</accession>